<evidence type="ECO:0000256" key="3">
    <source>
        <dbReference type="ARBA" id="ARBA00012452"/>
    </source>
</evidence>
<dbReference type="InterPro" id="IPR040079">
    <property type="entry name" value="Glutathione_S-Trfase"/>
</dbReference>
<dbReference type="SFLD" id="SFLDG01205">
    <property type="entry name" value="AMPS.1"/>
    <property type="match status" value="1"/>
</dbReference>
<dbReference type="Gene3D" id="1.20.1050.10">
    <property type="match status" value="1"/>
</dbReference>
<dbReference type="STRING" id="1764295.A0A5B8MW02"/>
<comment type="catalytic activity">
    <reaction evidence="5">
        <text>RX + glutathione = an S-substituted glutathione + a halide anion + H(+)</text>
        <dbReference type="Rhea" id="RHEA:16437"/>
        <dbReference type="ChEBI" id="CHEBI:15378"/>
        <dbReference type="ChEBI" id="CHEBI:16042"/>
        <dbReference type="ChEBI" id="CHEBI:17792"/>
        <dbReference type="ChEBI" id="CHEBI:57925"/>
        <dbReference type="ChEBI" id="CHEBI:90779"/>
        <dbReference type="EC" id="2.5.1.18"/>
    </reaction>
</comment>
<evidence type="ECO:0000313" key="8">
    <source>
        <dbReference type="EMBL" id="QDZ23650.1"/>
    </source>
</evidence>
<sequence>MEGGSEAKRPRTGKDGNKVQLGYWAIKGLGQPIRLLLEYAAFDYEDVLYFCVQKEDGSFDKSSWFDNKFSLGLPFPNLPYLVDGDLKITQTNAILQYLANRAGLAGETTEDRARVNMLLCYSQDVRKRYTAAAYSKDFHDMKGDLVEFIRSSMVELEGYLKSFGEDGSCFLVGKKATFVDLLWYDLIDQFLVLDASLLDGRQGLRTLYDAIHNHERIAEYRNSDRYIKQMNNTTATFK</sequence>
<feature type="domain" description="GST C-terminal" evidence="7">
    <location>
        <begin position="108"/>
        <end position="230"/>
    </location>
</feature>
<dbReference type="PROSITE" id="PS50405">
    <property type="entry name" value="GST_CTER"/>
    <property type="match status" value="1"/>
</dbReference>
<dbReference type="EMBL" id="CP031044">
    <property type="protein sequence ID" value="QDZ23650.1"/>
    <property type="molecule type" value="Genomic_DNA"/>
</dbReference>
<dbReference type="SFLD" id="SFLDG00363">
    <property type="entry name" value="AMPS_(cytGST):_Alpha-__Mu-__Pi"/>
    <property type="match status" value="1"/>
</dbReference>
<evidence type="ECO:0000259" key="7">
    <source>
        <dbReference type="PROSITE" id="PS50405"/>
    </source>
</evidence>
<comment type="similarity">
    <text evidence="2">Belongs to the GST superfamily. Mu family.</text>
</comment>
<evidence type="ECO:0000256" key="4">
    <source>
        <dbReference type="ARBA" id="ARBA00022679"/>
    </source>
</evidence>
<dbReference type="Gene3D" id="3.40.30.10">
    <property type="entry name" value="Glutaredoxin"/>
    <property type="match status" value="1"/>
</dbReference>
<dbReference type="InterPro" id="IPR050213">
    <property type="entry name" value="GST_superfamily"/>
</dbReference>
<dbReference type="PROSITE" id="PS50404">
    <property type="entry name" value="GST_NTER"/>
    <property type="match status" value="1"/>
</dbReference>
<dbReference type="SUPFAM" id="SSF47616">
    <property type="entry name" value="GST C-terminal domain-like"/>
    <property type="match status" value="1"/>
</dbReference>
<dbReference type="Pfam" id="PF14497">
    <property type="entry name" value="GST_C_3"/>
    <property type="match status" value="1"/>
</dbReference>
<dbReference type="GO" id="GO:0006749">
    <property type="term" value="P:glutathione metabolic process"/>
    <property type="evidence" value="ECO:0007669"/>
    <property type="project" value="TreeGrafter"/>
</dbReference>
<reference evidence="8 9" key="1">
    <citation type="submission" date="2018-07" db="EMBL/GenBank/DDBJ databases">
        <title>The complete nuclear genome of the prasinophyte Chloropicon primus (CCMP1205).</title>
        <authorList>
            <person name="Pombert J.-F."/>
            <person name="Otis C."/>
            <person name="Turmel M."/>
            <person name="Lemieux C."/>
        </authorList>
    </citation>
    <scope>NUCLEOTIDE SEQUENCE [LARGE SCALE GENOMIC DNA]</scope>
    <source>
        <strain evidence="8 9">CCMP1205</strain>
    </source>
</reference>
<evidence type="ECO:0000256" key="1">
    <source>
        <dbReference type="ARBA" id="ARBA00003701"/>
    </source>
</evidence>
<evidence type="ECO:0000256" key="2">
    <source>
        <dbReference type="ARBA" id="ARBA00005861"/>
    </source>
</evidence>
<dbReference type="GO" id="GO:0004364">
    <property type="term" value="F:glutathione transferase activity"/>
    <property type="evidence" value="ECO:0007669"/>
    <property type="project" value="UniProtKB-EC"/>
</dbReference>
<accession>A0A5B8MW02</accession>
<dbReference type="PANTHER" id="PTHR11571">
    <property type="entry name" value="GLUTATHIONE S-TRANSFERASE"/>
    <property type="match status" value="1"/>
</dbReference>
<dbReference type="Proteomes" id="UP000316726">
    <property type="component" value="Chromosome 11"/>
</dbReference>
<keyword evidence="9" id="KW-1185">Reference proteome</keyword>
<evidence type="ECO:0000259" key="6">
    <source>
        <dbReference type="PROSITE" id="PS50404"/>
    </source>
</evidence>
<organism evidence="8 9">
    <name type="scientific">Chloropicon primus</name>
    <dbReference type="NCBI Taxonomy" id="1764295"/>
    <lineage>
        <taxon>Eukaryota</taxon>
        <taxon>Viridiplantae</taxon>
        <taxon>Chlorophyta</taxon>
        <taxon>Chloropicophyceae</taxon>
        <taxon>Chloropicales</taxon>
        <taxon>Chloropicaceae</taxon>
        <taxon>Chloropicon</taxon>
    </lineage>
</organism>
<dbReference type="OrthoDB" id="422574at2759"/>
<gene>
    <name evidence="8" type="ORF">A3770_11p61680</name>
</gene>
<dbReference type="AlphaFoldDB" id="A0A5B8MW02"/>
<dbReference type="InterPro" id="IPR010987">
    <property type="entry name" value="Glutathione-S-Trfase_C-like"/>
</dbReference>
<name>A0A5B8MW02_9CHLO</name>
<proteinExistence type="inferred from homology"/>
<dbReference type="SUPFAM" id="SSF52833">
    <property type="entry name" value="Thioredoxin-like"/>
    <property type="match status" value="1"/>
</dbReference>
<dbReference type="Pfam" id="PF02798">
    <property type="entry name" value="GST_N"/>
    <property type="match status" value="1"/>
</dbReference>
<dbReference type="InterPro" id="IPR004045">
    <property type="entry name" value="Glutathione_S-Trfase_N"/>
</dbReference>
<dbReference type="SFLD" id="SFLDS00019">
    <property type="entry name" value="Glutathione_Transferase_(cytos"/>
    <property type="match status" value="1"/>
</dbReference>
<dbReference type="PANTHER" id="PTHR11571:SF222">
    <property type="entry name" value="GLUTATHIONE TRANSFERASE"/>
    <property type="match status" value="1"/>
</dbReference>
<evidence type="ECO:0000313" key="9">
    <source>
        <dbReference type="Proteomes" id="UP000316726"/>
    </source>
</evidence>
<protein>
    <recommendedName>
        <fullName evidence="3">glutathione transferase</fullName>
        <ecNumber evidence="3">2.5.1.18</ecNumber>
    </recommendedName>
</protein>
<keyword evidence="4 8" id="KW-0808">Transferase</keyword>
<dbReference type="InterPro" id="IPR004046">
    <property type="entry name" value="GST_C"/>
</dbReference>
<dbReference type="CDD" id="cd03075">
    <property type="entry name" value="GST_N_Mu"/>
    <property type="match status" value="1"/>
</dbReference>
<dbReference type="InterPro" id="IPR036282">
    <property type="entry name" value="Glutathione-S-Trfase_C_sf"/>
</dbReference>
<evidence type="ECO:0000256" key="5">
    <source>
        <dbReference type="ARBA" id="ARBA00047960"/>
    </source>
</evidence>
<dbReference type="InterPro" id="IPR036249">
    <property type="entry name" value="Thioredoxin-like_sf"/>
</dbReference>
<comment type="function">
    <text evidence="1">Conjugation of reduced glutathione to a wide number of exogenous and endogenous hydrophobic electrophiles.</text>
</comment>
<feature type="domain" description="GST N-terminal" evidence="6">
    <location>
        <begin position="17"/>
        <end position="106"/>
    </location>
</feature>
<dbReference type="EC" id="2.5.1.18" evidence="3"/>